<reference evidence="1 2" key="1">
    <citation type="submission" date="2020-09" db="EMBL/GenBank/DDBJ databases">
        <title>Characterization and genome sequencing of Ruminiclostridium sp. nov. MA18.</title>
        <authorList>
            <person name="Rettenmaier R."/>
            <person name="Kowollik M.-L."/>
            <person name="Liebl W."/>
            <person name="Zverlov V."/>
        </authorList>
    </citation>
    <scope>NUCLEOTIDE SEQUENCE [LARGE SCALE GENOMIC DNA]</scope>
    <source>
        <strain evidence="1 2">MA18</strain>
    </source>
</reference>
<dbReference type="OrthoDB" id="9794050at2"/>
<evidence type="ECO:0000313" key="1">
    <source>
        <dbReference type="EMBL" id="QNU68621.1"/>
    </source>
</evidence>
<gene>
    <name evidence="1" type="ORF">EHE19_009595</name>
</gene>
<dbReference type="KEGG" id="rher:EHE19_009595"/>
<evidence type="ECO:0008006" key="3">
    <source>
        <dbReference type="Google" id="ProtNLM"/>
    </source>
</evidence>
<dbReference type="EMBL" id="CP061336">
    <property type="protein sequence ID" value="QNU68621.1"/>
    <property type="molecule type" value="Genomic_DNA"/>
</dbReference>
<evidence type="ECO:0000313" key="2">
    <source>
        <dbReference type="Proteomes" id="UP000306409"/>
    </source>
</evidence>
<keyword evidence="2" id="KW-1185">Reference proteome</keyword>
<name>A0A4U7JN58_9FIRM</name>
<proteinExistence type="predicted"/>
<dbReference type="RefSeq" id="WP_137696148.1">
    <property type="nucleotide sequence ID" value="NZ_CP061336.1"/>
</dbReference>
<dbReference type="Proteomes" id="UP000306409">
    <property type="component" value="Chromosome"/>
</dbReference>
<protein>
    <recommendedName>
        <fullName evidence="3">Transposase</fullName>
    </recommendedName>
</protein>
<organism evidence="1 2">
    <name type="scientific">Ruminiclostridium herbifermentans</name>
    <dbReference type="NCBI Taxonomy" id="2488810"/>
    <lineage>
        <taxon>Bacteria</taxon>
        <taxon>Bacillati</taxon>
        <taxon>Bacillota</taxon>
        <taxon>Clostridia</taxon>
        <taxon>Eubacteriales</taxon>
        <taxon>Oscillospiraceae</taxon>
        <taxon>Ruminiclostridium</taxon>
    </lineage>
</organism>
<sequence>MKYYELNSELKKWNDFNIYSIDGSTIQVPNSDENLEIFGTNPNQYKKDGALASVPVLYDVMNDIRIPLVIYHIQNSCIHLMSFSINSQI</sequence>
<accession>A0A4U7JN58</accession>
<dbReference type="AlphaFoldDB" id="A0A4U7JN58"/>